<organism evidence="2 3">
    <name type="scientific">Nitrosomonas marina</name>
    <dbReference type="NCBI Taxonomy" id="917"/>
    <lineage>
        <taxon>Bacteria</taxon>
        <taxon>Pseudomonadati</taxon>
        <taxon>Pseudomonadota</taxon>
        <taxon>Betaproteobacteria</taxon>
        <taxon>Nitrosomonadales</taxon>
        <taxon>Nitrosomonadaceae</taxon>
        <taxon>Nitrosomonas</taxon>
    </lineage>
</organism>
<evidence type="ECO:0000256" key="1">
    <source>
        <dbReference type="SAM" id="SignalP"/>
    </source>
</evidence>
<dbReference type="AlphaFoldDB" id="A0A1H8C4G3"/>
<dbReference type="RefSeq" id="WP_090628212.1">
    <property type="nucleotide sequence ID" value="NZ_FOCP01000004.1"/>
</dbReference>
<proteinExistence type="predicted"/>
<evidence type="ECO:0008006" key="4">
    <source>
        <dbReference type="Google" id="ProtNLM"/>
    </source>
</evidence>
<reference evidence="2 3" key="1">
    <citation type="submission" date="2016-10" db="EMBL/GenBank/DDBJ databases">
        <authorList>
            <person name="de Groot N.N."/>
        </authorList>
    </citation>
    <scope>NUCLEOTIDE SEQUENCE [LARGE SCALE GENOMIC DNA]</scope>
    <source>
        <strain evidence="2 3">Nm22</strain>
    </source>
</reference>
<dbReference type="Pfam" id="PF20531">
    <property type="entry name" value="DUF6746"/>
    <property type="match status" value="1"/>
</dbReference>
<protein>
    <recommendedName>
        <fullName evidence="4">Soluble cytochrome b562</fullName>
    </recommendedName>
</protein>
<feature type="signal peptide" evidence="1">
    <location>
        <begin position="1"/>
        <end position="21"/>
    </location>
</feature>
<keyword evidence="1" id="KW-0732">Signal</keyword>
<name>A0A1H8C4G3_9PROT</name>
<evidence type="ECO:0000313" key="2">
    <source>
        <dbReference type="EMBL" id="SEM90061.1"/>
    </source>
</evidence>
<accession>A0A1H8C4G3</accession>
<feature type="chain" id="PRO_5011525507" description="Soluble cytochrome b562" evidence="1">
    <location>
        <begin position="22"/>
        <end position="123"/>
    </location>
</feature>
<dbReference type="STRING" id="917.SAMN05216326_10273"/>
<sequence>MKKITMLIIIVFILAASAAVADDSQGHFKGKSSETLEQALVNFSEYNQKLSEVLKQETLSAPDMQQIHELTYTLENALERINTSMLELAETLEAVHVGSETGDTEATRSEGLRYLETARQIVK</sequence>
<gene>
    <name evidence="2" type="ORF">SAMN05216325_1048</name>
</gene>
<dbReference type="EMBL" id="FOCP01000004">
    <property type="protein sequence ID" value="SEM90061.1"/>
    <property type="molecule type" value="Genomic_DNA"/>
</dbReference>
<dbReference type="Proteomes" id="UP000199459">
    <property type="component" value="Unassembled WGS sequence"/>
</dbReference>
<dbReference type="InterPro" id="IPR046634">
    <property type="entry name" value="DUF6746"/>
</dbReference>
<evidence type="ECO:0000313" key="3">
    <source>
        <dbReference type="Proteomes" id="UP000199459"/>
    </source>
</evidence>
<dbReference type="OrthoDB" id="5975812at2"/>